<reference evidence="1 2" key="1">
    <citation type="journal article" date="2014" name="Nat. Commun.">
        <title>Klebsormidium flaccidum genome reveals primary factors for plant terrestrial adaptation.</title>
        <authorList>
            <person name="Hori K."/>
            <person name="Maruyama F."/>
            <person name="Fujisawa T."/>
            <person name="Togashi T."/>
            <person name="Yamamoto N."/>
            <person name="Seo M."/>
            <person name="Sato S."/>
            <person name="Yamada T."/>
            <person name="Mori H."/>
            <person name="Tajima N."/>
            <person name="Moriyama T."/>
            <person name="Ikeuchi M."/>
            <person name="Watanabe M."/>
            <person name="Wada H."/>
            <person name="Kobayashi K."/>
            <person name="Saito M."/>
            <person name="Masuda T."/>
            <person name="Sasaki-Sekimoto Y."/>
            <person name="Mashiguchi K."/>
            <person name="Awai K."/>
            <person name="Shimojima M."/>
            <person name="Masuda S."/>
            <person name="Iwai M."/>
            <person name="Nobusawa T."/>
            <person name="Narise T."/>
            <person name="Kondo S."/>
            <person name="Saito H."/>
            <person name="Sato R."/>
            <person name="Murakawa M."/>
            <person name="Ihara Y."/>
            <person name="Oshima-Yamada Y."/>
            <person name="Ohtaka K."/>
            <person name="Satoh M."/>
            <person name="Sonobe K."/>
            <person name="Ishii M."/>
            <person name="Ohtani R."/>
            <person name="Kanamori-Sato M."/>
            <person name="Honoki R."/>
            <person name="Miyazaki D."/>
            <person name="Mochizuki H."/>
            <person name="Umetsu J."/>
            <person name="Higashi K."/>
            <person name="Shibata D."/>
            <person name="Kamiya Y."/>
            <person name="Sato N."/>
            <person name="Nakamura Y."/>
            <person name="Tabata S."/>
            <person name="Ida S."/>
            <person name="Kurokawa K."/>
            <person name="Ohta H."/>
        </authorList>
    </citation>
    <scope>NUCLEOTIDE SEQUENCE [LARGE SCALE GENOMIC DNA]</scope>
    <source>
        <strain evidence="1 2">NIES-2285</strain>
    </source>
</reference>
<keyword evidence="2" id="KW-1185">Reference proteome</keyword>
<sequence>MCMHCCQIDILLKSQSRQGTTGAAAKGRGKGNGAASSFLQSAGCEEVRSTKPFRRDSVGVPLGFRLLIWAVSFRSCWWFRRAGNKLEGWTRRLSTIPFLLEVHREQARRSPPASNPVLVPSVFPGSKAENTDAWKVPFI</sequence>
<organism evidence="1 2">
    <name type="scientific">Klebsormidium nitens</name>
    <name type="common">Green alga</name>
    <name type="synonym">Ulothrix nitens</name>
    <dbReference type="NCBI Taxonomy" id="105231"/>
    <lineage>
        <taxon>Eukaryota</taxon>
        <taxon>Viridiplantae</taxon>
        <taxon>Streptophyta</taxon>
        <taxon>Klebsormidiophyceae</taxon>
        <taxon>Klebsormidiales</taxon>
        <taxon>Klebsormidiaceae</taxon>
        <taxon>Klebsormidium</taxon>
    </lineage>
</organism>
<dbReference type="AlphaFoldDB" id="A0A1Y1HSF3"/>
<evidence type="ECO:0000313" key="1">
    <source>
        <dbReference type="EMBL" id="GAQ81560.1"/>
    </source>
</evidence>
<evidence type="ECO:0000313" key="2">
    <source>
        <dbReference type="Proteomes" id="UP000054558"/>
    </source>
</evidence>
<accession>A0A1Y1HSF3</accession>
<gene>
    <name evidence="1" type="ORF">KFL_000840030</name>
</gene>
<dbReference type="EMBL" id="DF237033">
    <property type="protein sequence ID" value="GAQ81560.1"/>
    <property type="molecule type" value="Genomic_DNA"/>
</dbReference>
<name>A0A1Y1HSF3_KLENI</name>
<proteinExistence type="predicted"/>
<dbReference type="Proteomes" id="UP000054558">
    <property type="component" value="Unassembled WGS sequence"/>
</dbReference>
<protein>
    <submittedName>
        <fullName evidence="1">Uncharacterized protein</fullName>
    </submittedName>
</protein>